<dbReference type="Pfam" id="PF15612">
    <property type="entry name" value="WHIM1"/>
    <property type="match status" value="1"/>
</dbReference>
<sequence length="1123" mass="125272">MANKKSNNYSNGVRNPGAGGVDRKRKNKQHQQLFMNANDFRLRLQEVLYTPEHIFTKIFRKDGPPLGDQFDSLPSNAFHSDPRKSRRDESQHSNKRRKVSMHAILNYEACRDKILPKKSANGKGPIRAKGAPIKKHGMGKGLMTQMGDPGKTHGIGKGLMTQIGDPGKTHGIGKGLMTQMGVPGKTHSIGKGLMTVCRGSNPDASDLPENSIPKKKRVQPRESILRKLANKEQAKRKTSLRNRKVKCQKVQNLNKPHKEKCELALEDVKCLENTEVAILLDDEELELRELQAGPSTLTCCVHFPANGSHGCSLCKDLLAKFPPDSVIMRLPLSIQPWASSPELVNKLFKVFHFLCTYAVTISISSFTFDEFAQAFHEKDSLLLGQVHLALLKLLLSDVNEELSRVSHASKNCKFLALLHLLEHDSFVLEFWQKSLNLLTWPEILYQVLVAAGFGSKFDKTRKAGCNKEVNLMDKYGLSPGTLKGELFSILLTQGNSGMIISELAKFSSIVQLNLTDNVHDLENLITSALSGDITLFEKISSSGYRSRIHAADKECEDYLSDSDDLGSGDDISEVTGGNDSNDFEYESRGSNASRIDVGKSNANIQTICDEIDESQPGGEVWLLGLMESEYSDLSIDEKLNALDALIDLLRAGSSIRMEDILISSEEFVPNIYHHCSGAKIKRSSANNCKSFGLLGSSVGKISTGPDVNTTEPIDSSVLMPKIGNKEKDANMKKIAKHMEAEGILHPMQSIFLGSDRRYNRYWLFLGPCDEFDPGHRRIYFESSEDGHWEMIDTKEALHTLLSALDRRGARESRLVASLEKREAILSQTMFNIRNGGENQQLAQSAQLELNSFRDDSSSPVSDVDNRLSLSEMQNESPSSTGAALEAWKKGERRAESRSQAFDAEIWKSFYAELSTVKNGKKAYINSLRRCDQCQDLYFKDEKHCRICHTTFELGFDLEERYAIHSAVCRANVSINKCQRQRVLSSQLQALKAAIYAVEGYVLWLIGDSAIPEDAFLGSWKRSHNLWINRLRRASSLREYLQVLGDFVAAISENWFYENNVSGSYGTSDDIISNFSTMPHTYSSVALWLVKLDILVASHVESSHSQNKFEVVGGLQVCVFTSSV</sequence>
<feature type="compositionally biased region" description="Polar residues" evidence="3">
    <location>
        <begin position="867"/>
        <end position="881"/>
    </location>
</feature>
<evidence type="ECO:0000256" key="1">
    <source>
        <dbReference type="ARBA" id="ARBA00004123"/>
    </source>
</evidence>
<dbReference type="EMBL" id="JAVIJP010000007">
    <property type="protein sequence ID" value="KAL3650654.1"/>
    <property type="molecule type" value="Genomic_DNA"/>
</dbReference>
<gene>
    <name evidence="5" type="ORF">CASFOL_007057</name>
</gene>
<feature type="compositionally biased region" description="Acidic residues" evidence="3">
    <location>
        <begin position="559"/>
        <end position="572"/>
    </location>
</feature>
<dbReference type="SMART" id="SM00571">
    <property type="entry name" value="DDT"/>
    <property type="match status" value="1"/>
</dbReference>
<comment type="subcellular location">
    <subcellularLocation>
        <location evidence="1">Nucleus</location>
    </subcellularLocation>
</comment>
<keyword evidence="6" id="KW-1185">Reference proteome</keyword>
<dbReference type="Pfam" id="PF02791">
    <property type="entry name" value="DDT"/>
    <property type="match status" value="1"/>
</dbReference>
<dbReference type="Pfam" id="PF15613">
    <property type="entry name" value="WSD"/>
    <property type="match status" value="1"/>
</dbReference>
<feature type="region of interest" description="Disordered" evidence="3">
    <location>
        <begin position="60"/>
        <end position="100"/>
    </location>
</feature>
<reference evidence="6" key="1">
    <citation type="journal article" date="2024" name="IScience">
        <title>Strigolactones Initiate the Formation of Haustorium-like Structures in Castilleja.</title>
        <authorList>
            <person name="Buerger M."/>
            <person name="Peterson D."/>
            <person name="Chory J."/>
        </authorList>
    </citation>
    <scope>NUCLEOTIDE SEQUENCE [LARGE SCALE GENOMIC DNA]</scope>
</reference>
<dbReference type="InterPro" id="IPR018501">
    <property type="entry name" value="DDT_dom"/>
</dbReference>
<evidence type="ECO:0000313" key="6">
    <source>
        <dbReference type="Proteomes" id="UP001632038"/>
    </source>
</evidence>
<keyword evidence="2" id="KW-0539">Nucleus</keyword>
<feature type="region of interest" description="Disordered" evidence="3">
    <location>
        <begin position="559"/>
        <end position="580"/>
    </location>
</feature>
<evidence type="ECO:0000256" key="2">
    <source>
        <dbReference type="ARBA" id="ARBA00023242"/>
    </source>
</evidence>
<dbReference type="Proteomes" id="UP001632038">
    <property type="component" value="Unassembled WGS sequence"/>
</dbReference>
<protein>
    <recommendedName>
        <fullName evidence="4">DDT domain-containing protein</fullName>
    </recommendedName>
</protein>
<dbReference type="GO" id="GO:0005634">
    <property type="term" value="C:nucleus"/>
    <property type="evidence" value="ECO:0007669"/>
    <property type="project" value="UniProtKB-SubCell"/>
</dbReference>
<name>A0ABD3E921_9LAMI</name>
<evidence type="ECO:0000259" key="4">
    <source>
        <dbReference type="PROSITE" id="PS50827"/>
    </source>
</evidence>
<proteinExistence type="predicted"/>
<dbReference type="PROSITE" id="PS50827">
    <property type="entry name" value="DDT"/>
    <property type="match status" value="1"/>
</dbReference>
<accession>A0ABD3E921</accession>
<feature type="compositionally biased region" description="Polar residues" evidence="3">
    <location>
        <begin position="1"/>
        <end position="13"/>
    </location>
</feature>
<dbReference type="InterPro" id="IPR044977">
    <property type="entry name" value="RLT1-3"/>
</dbReference>
<evidence type="ECO:0000256" key="3">
    <source>
        <dbReference type="SAM" id="MobiDB-lite"/>
    </source>
</evidence>
<organism evidence="5 6">
    <name type="scientific">Castilleja foliolosa</name>
    <dbReference type="NCBI Taxonomy" id="1961234"/>
    <lineage>
        <taxon>Eukaryota</taxon>
        <taxon>Viridiplantae</taxon>
        <taxon>Streptophyta</taxon>
        <taxon>Embryophyta</taxon>
        <taxon>Tracheophyta</taxon>
        <taxon>Spermatophyta</taxon>
        <taxon>Magnoliopsida</taxon>
        <taxon>eudicotyledons</taxon>
        <taxon>Gunneridae</taxon>
        <taxon>Pentapetalae</taxon>
        <taxon>asterids</taxon>
        <taxon>lamiids</taxon>
        <taxon>Lamiales</taxon>
        <taxon>Orobanchaceae</taxon>
        <taxon>Pedicularideae</taxon>
        <taxon>Castillejinae</taxon>
        <taxon>Castilleja</taxon>
    </lineage>
</organism>
<feature type="region of interest" description="Disordered" evidence="3">
    <location>
        <begin position="1"/>
        <end position="28"/>
    </location>
</feature>
<feature type="compositionally biased region" description="Basic and acidic residues" evidence="3">
    <location>
        <begin position="80"/>
        <end position="92"/>
    </location>
</feature>
<feature type="domain" description="DDT" evidence="4">
    <location>
        <begin position="341"/>
        <end position="400"/>
    </location>
</feature>
<dbReference type="PANTHER" id="PTHR36968:SF8">
    <property type="entry name" value="HOMEOBOX-DDT DOMAIN PROTEIN RLT3 ISOFORM X1"/>
    <property type="match status" value="1"/>
</dbReference>
<evidence type="ECO:0000313" key="5">
    <source>
        <dbReference type="EMBL" id="KAL3650654.1"/>
    </source>
</evidence>
<comment type="caution">
    <text evidence="5">The sequence shown here is derived from an EMBL/GenBank/DDBJ whole genome shotgun (WGS) entry which is preliminary data.</text>
</comment>
<dbReference type="AlphaFoldDB" id="A0ABD3E921"/>
<dbReference type="InterPro" id="IPR028942">
    <property type="entry name" value="WHIM1_dom"/>
</dbReference>
<dbReference type="PANTHER" id="PTHR36968">
    <property type="entry name" value="HOMEOBOX-DDT DOMAIN PROTEIN RLT2"/>
    <property type="match status" value="1"/>
</dbReference>
<feature type="region of interest" description="Disordered" evidence="3">
    <location>
        <begin position="852"/>
        <end position="887"/>
    </location>
</feature>
<feature type="region of interest" description="Disordered" evidence="3">
    <location>
        <begin position="116"/>
        <end position="147"/>
    </location>
</feature>
<dbReference type="InterPro" id="IPR028941">
    <property type="entry name" value="WHIM2_dom"/>
</dbReference>